<protein>
    <submittedName>
        <fullName evidence="1">Uncharacterized protein</fullName>
    </submittedName>
</protein>
<proteinExistence type="evidence at transcript level"/>
<sequence length="49" mass="5451">MKAAGSLKCRCIFTRLLDIMLQSTVTKLDCCYCMVSVISCGVLFVLRES</sequence>
<evidence type="ECO:0000313" key="1">
    <source>
        <dbReference type="EMBL" id="AGM32189.1"/>
    </source>
</evidence>
<name>R4UJF1_COPFO</name>
<reference evidence="1" key="1">
    <citation type="submission" date="2013-02" db="EMBL/GenBank/DDBJ databases">
        <title>Immune-Related transcriptome of Coptotermes formosanus Shiraki workers: the defense mechanism.</title>
        <authorList>
            <person name="Hussain A."/>
            <person name="Li Y.F."/>
            <person name="Wen S.Y."/>
        </authorList>
    </citation>
    <scope>NUCLEOTIDE SEQUENCE</scope>
</reference>
<organism evidence="1">
    <name type="scientific">Coptotermes formosanus</name>
    <name type="common">Formosan subterranean termite</name>
    <dbReference type="NCBI Taxonomy" id="36987"/>
    <lineage>
        <taxon>Eukaryota</taxon>
        <taxon>Metazoa</taxon>
        <taxon>Ecdysozoa</taxon>
        <taxon>Arthropoda</taxon>
        <taxon>Hexapoda</taxon>
        <taxon>Insecta</taxon>
        <taxon>Pterygota</taxon>
        <taxon>Neoptera</taxon>
        <taxon>Polyneoptera</taxon>
        <taxon>Dictyoptera</taxon>
        <taxon>Blattodea</taxon>
        <taxon>Blattoidea</taxon>
        <taxon>Termitoidae</taxon>
        <taxon>Rhinotermitidae</taxon>
        <taxon>Coptotermes</taxon>
    </lineage>
</organism>
<dbReference type="EMBL" id="KC632375">
    <property type="protein sequence ID" value="AGM32189.1"/>
    <property type="molecule type" value="mRNA"/>
</dbReference>
<dbReference type="AlphaFoldDB" id="R4UJF1"/>
<accession>R4UJF1</accession>